<feature type="region of interest" description="Disordered" evidence="1">
    <location>
        <begin position="309"/>
        <end position="331"/>
    </location>
</feature>
<evidence type="ECO:0000313" key="3">
    <source>
        <dbReference type="EMBL" id="STX44804.1"/>
    </source>
</evidence>
<feature type="region of interest" description="Disordered" evidence="1">
    <location>
        <begin position="223"/>
        <end position="245"/>
    </location>
</feature>
<feature type="compositionally biased region" description="Basic and acidic residues" evidence="1">
    <location>
        <begin position="223"/>
        <end position="236"/>
    </location>
</feature>
<evidence type="ECO:0000313" key="4">
    <source>
        <dbReference type="Proteomes" id="UP000054691"/>
    </source>
</evidence>
<evidence type="ECO:0000256" key="1">
    <source>
        <dbReference type="SAM" id="MobiDB-lite"/>
    </source>
</evidence>
<organism evidence="3 5">
    <name type="scientific">Legionella gratiana</name>
    <dbReference type="NCBI Taxonomy" id="45066"/>
    <lineage>
        <taxon>Bacteria</taxon>
        <taxon>Pseudomonadati</taxon>
        <taxon>Pseudomonadota</taxon>
        <taxon>Gammaproteobacteria</taxon>
        <taxon>Legionellales</taxon>
        <taxon>Legionellaceae</taxon>
        <taxon>Legionella</taxon>
    </lineage>
</organism>
<name>A0A378JAD1_9GAMM</name>
<dbReference type="AlphaFoldDB" id="A0A378JAD1"/>
<keyword evidence="4" id="KW-1185">Reference proteome</keyword>
<gene>
    <name evidence="2" type="ORF">Lgra_0328</name>
    <name evidence="3" type="ORF">NCTC12388_01725</name>
</gene>
<dbReference type="EMBL" id="LNYE01000003">
    <property type="protein sequence ID" value="KTD15662.1"/>
    <property type="molecule type" value="Genomic_DNA"/>
</dbReference>
<feature type="compositionally biased region" description="Polar residues" evidence="1">
    <location>
        <begin position="27"/>
        <end position="42"/>
    </location>
</feature>
<evidence type="ECO:0000313" key="2">
    <source>
        <dbReference type="EMBL" id="KTD15662.1"/>
    </source>
</evidence>
<feature type="compositionally biased region" description="Polar residues" evidence="1">
    <location>
        <begin position="312"/>
        <end position="331"/>
    </location>
</feature>
<dbReference type="Proteomes" id="UP000054691">
    <property type="component" value="Unassembled WGS sequence"/>
</dbReference>
<dbReference type="Proteomes" id="UP000254476">
    <property type="component" value="Unassembled WGS sequence"/>
</dbReference>
<feature type="region of interest" description="Disordered" evidence="1">
    <location>
        <begin position="1"/>
        <end position="42"/>
    </location>
</feature>
<evidence type="ECO:0000313" key="5">
    <source>
        <dbReference type="Proteomes" id="UP000254476"/>
    </source>
</evidence>
<protein>
    <submittedName>
        <fullName evidence="3">Uncharacterized protein</fullName>
    </submittedName>
</protein>
<reference evidence="3 5" key="2">
    <citation type="submission" date="2018-06" db="EMBL/GenBank/DDBJ databases">
        <authorList>
            <consortium name="Pathogen Informatics"/>
            <person name="Doyle S."/>
        </authorList>
    </citation>
    <scope>NUCLEOTIDE SEQUENCE [LARGE SCALE GENOMIC DNA]</scope>
    <source>
        <strain evidence="3 5">NCTC12388</strain>
    </source>
</reference>
<reference evidence="2 4" key="1">
    <citation type="submission" date="2015-11" db="EMBL/GenBank/DDBJ databases">
        <title>Genomic analysis of 38 Legionella species identifies large and diverse effector repertoires.</title>
        <authorList>
            <person name="Burstein D."/>
            <person name="Amaro F."/>
            <person name="Zusman T."/>
            <person name="Lifshitz Z."/>
            <person name="Cohen O."/>
            <person name="Gilbert J.A."/>
            <person name="Pupko T."/>
            <person name="Shuman H.A."/>
            <person name="Segal G."/>
        </authorList>
    </citation>
    <scope>NUCLEOTIDE SEQUENCE [LARGE SCALE GENOMIC DNA]</scope>
    <source>
        <strain evidence="2 4">Lyon 8420412</strain>
    </source>
</reference>
<sequence>MSYSNIDMGLGAPGDDGSTEDNKDSGPNEQTQIEISDSTSVSQEISGFTFEDYCDTDYNQTEQELQKNYGHLDSFYESSSEPSSISSISTERNNPWAGAKFLLSPLTFLVNKATAPFKNTEKSTLEEPKQIANGNFDEIDHMEHQKTVGSTNKILTAAVKTVKGATETSLKECENYEFKCKERSKLDKDTGGVENQEMVGVNIHLDKIDRPLLPGARKVLTEHANEKQKTKEERGSARMPPSEATAHARKEFEIAHEFGKGDDEYDQAGSLIHTTKGLAEIMALDLNPIQDVTSQPGFVVTRSQLFFKKADSSNAKPTQNDESMKTLSSRR</sequence>
<proteinExistence type="predicted"/>
<dbReference type="OrthoDB" id="5657211at2"/>
<accession>A0A378JAD1</accession>
<dbReference type="EMBL" id="UGOB01000001">
    <property type="protein sequence ID" value="STX44804.1"/>
    <property type="molecule type" value="Genomic_DNA"/>
</dbReference>
<dbReference type="RefSeq" id="WP_131743531.1">
    <property type="nucleotide sequence ID" value="NZ_CAAAHW010000009.1"/>
</dbReference>